<feature type="compositionally biased region" description="Basic and acidic residues" evidence="1">
    <location>
        <begin position="365"/>
        <end position="398"/>
    </location>
</feature>
<feature type="transmembrane region" description="Helical" evidence="2">
    <location>
        <begin position="23"/>
        <end position="49"/>
    </location>
</feature>
<evidence type="ECO:0000313" key="4">
    <source>
        <dbReference type="Proteomes" id="UP000053558"/>
    </source>
</evidence>
<gene>
    <name evidence="3" type="ORF">CONPUDRAFT_85385</name>
</gene>
<feature type="transmembrane region" description="Helical" evidence="2">
    <location>
        <begin position="187"/>
        <end position="207"/>
    </location>
</feature>
<organism evidence="3 4">
    <name type="scientific">Coniophora puteana (strain RWD-64-598)</name>
    <name type="common">Brown rot fungus</name>
    <dbReference type="NCBI Taxonomy" id="741705"/>
    <lineage>
        <taxon>Eukaryota</taxon>
        <taxon>Fungi</taxon>
        <taxon>Dikarya</taxon>
        <taxon>Basidiomycota</taxon>
        <taxon>Agaricomycotina</taxon>
        <taxon>Agaricomycetes</taxon>
        <taxon>Agaricomycetidae</taxon>
        <taxon>Boletales</taxon>
        <taxon>Coniophorineae</taxon>
        <taxon>Coniophoraceae</taxon>
        <taxon>Coniophora</taxon>
    </lineage>
</organism>
<dbReference type="OMA" id="RTQFMIT"/>
<keyword evidence="2" id="KW-0812">Transmembrane</keyword>
<dbReference type="RefSeq" id="XP_007774385.1">
    <property type="nucleotide sequence ID" value="XM_007776195.1"/>
</dbReference>
<feature type="compositionally biased region" description="Acidic residues" evidence="1">
    <location>
        <begin position="337"/>
        <end position="346"/>
    </location>
</feature>
<name>A0A5M3MAN9_CONPW</name>
<keyword evidence="2" id="KW-0472">Membrane</keyword>
<protein>
    <submittedName>
        <fullName evidence="3">Uncharacterized protein</fullName>
    </submittedName>
</protein>
<feature type="region of interest" description="Disordered" evidence="1">
    <location>
        <begin position="314"/>
        <end position="398"/>
    </location>
</feature>
<feature type="transmembrane region" description="Helical" evidence="2">
    <location>
        <begin position="110"/>
        <end position="130"/>
    </location>
</feature>
<dbReference type="KEGG" id="cput:CONPUDRAFT_85385"/>
<dbReference type="OrthoDB" id="3267806at2759"/>
<sequence>MASTSSGVPPETSHQLYMDSLRLIGNTTVVGTFYGMMTVAAGMCVQTLVRFRKRRTPRRLAFLLAYVAVLWASGTLYVAGLALSTQTTYIDHRLFSPGPYAYYKFDQPGVIMTMVTYFVGYVFADGMMVWRFRVIWRDSKHYWWLVPIPCLAWATNVVVGLLADVFISMPQHAFYSTISQKIVVPNMVLTICLNVFTTTLMAGRLLMFRRRMQQHEVPGSSTPSSKQYTNVAAMLVESCTLYTTSSVLFLGFYLANHPAETVMVSITSQMQLIGPLLVMLRISRGVAWKESTHSEITTGTRRDTEVQFARGSVYGDGEACGQGHGGDPRGRRHSSGEEEDEDESGEDGSKRGSQLESPRLPRMSMNEKRSESSISFAEHELDGVEGVVRADELVKGEV</sequence>
<dbReference type="GeneID" id="19210940"/>
<reference evidence="4" key="1">
    <citation type="journal article" date="2012" name="Science">
        <title>The Paleozoic origin of enzymatic lignin decomposition reconstructed from 31 fungal genomes.</title>
        <authorList>
            <person name="Floudas D."/>
            <person name="Binder M."/>
            <person name="Riley R."/>
            <person name="Barry K."/>
            <person name="Blanchette R.A."/>
            <person name="Henrissat B."/>
            <person name="Martinez A.T."/>
            <person name="Otillar R."/>
            <person name="Spatafora J.W."/>
            <person name="Yadav J.S."/>
            <person name="Aerts A."/>
            <person name="Benoit I."/>
            <person name="Boyd A."/>
            <person name="Carlson A."/>
            <person name="Copeland A."/>
            <person name="Coutinho P.M."/>
            <person name="de Vries R.P."/>
            <person name="Ferreira P."/>
            <person name="Findley K."/>
            <person name="Foster B."/>
            <person name="Gaskell J."/>
            <person name="Glotzer D."/>
            <person name="Gorecki P."/>
            <person name="Heitman J."/>
            <person name="Hesse C."/>
            <person name="Hori C."/>
            <person name="Igarashi K."/>
            <person name="Jurgens J.A."/>
            <person name="Kallen N."/>
            <person name="Kersten P."/>
            <person name="Kohler A."/>
            <person name="Kuees U."/>
            <person name="Kumar T.K.A."/>
            <person name="Kuo A."/>
            <person name="LaButti K."/>
            <person name="Larrondo L.F."/>
            <person name="Lindquist E."/>
            <person name="Ling A."/>
            <person name="Lombard V."/>
            <person name="Lucas S."/>
            <person name="Lundell T."/>
            <person name="Martin R."/>
            <person name="McLaughlin D.J."/>
            <person name="Morgenstern I."/>
            <person name="Morin E."/>
            <person name="Murat C."/>
            <person name="Nagy L.G."/>
            <person name="Nolan M."/>
            <person name="Ohm R.A."/>
            <person name="Patyshakuliyeva A."/>
            <person name="Rokas A."/>
            <person name="Ruiz-Duenas F.J."/>
            <person name="Sabat G."/>
            <person name="Salamov A."/>
            <person name="Samejima M."/>
            <person name="Schmutz J."/>
            <person name="Slot J.C."/>
            <person name="St John F."/>
            <person name="Stenlid J."/>
            <person name="Sun H."/>
            <person name="Sun S."/>
            <person name="Syed K."/>
            <person name="Tsang A."/>
            <person name="Wiebenga A."/>
            <person name="Young D."/>
            <person name="Pisabarro A."/>
            <person name="Eastwood D.C."/>
            <person name="Martin F."/>
            <person name="Cullen D."/>
            <person name="Grigoriev I.V."/>
            <person name="Hibbett D.S."/>
        </authorList>
    </citation>
    <scope>NUCLEOTIDE SEQUENCE [LARGE SCALE GENOMIC DNA]</scope>
    <source>
        <strain evidence="4">RWD-64-598 SS2</strain>
    </source>
</reference>
<feature type="transmembrane region" description="Helical" evidence="2">
    <location>
        <begin position="61"/>
        <end position="90"/>
    </location>
</feature>
<dbReference type="Proteomes" id="UP000053558">
    <property type="component" value="Unassembled WGS sequence"/>
</dbReference>
<accession>A0A5M3MAN9</accession>
<dbReference type="EMBL" id="JH711588">
    <property type="protein sequence ID" value="EIW75701.1"/>
    <property type="molecule type" value="Genomic_DNA"/>
</dbReference>
<evidence type="ECO:0000313" key="3">
    <source>
        <dbReference type="EMBL" id="EIW75701.1"/>
    </source>
</evidence>
<keyword evidence="4" id="KW-1185">Reference proteome</keyword>
<proteinExistence type="predicted"/>
<evidence type="ECO:0000256" key="1">
    <source>
        <dbReference type="SAM" id="MobiDB-lite"/>
    </source>
</evidence>
<feature type="transmembrane region" description="Helical" evidence="2">
    <location>
        <begin position="142"/>
        <end position="167"/>
    </location>
</feature>
<comment type="caution">
    <text evidence="3">The sequence shown here is derived from an EMBL/GenBank/DDBJ whole genome shotgun (WGS) entry which is preliminary data.</text>
</comment>
<evidence type="ECO:0000256" key="2">
    <source>
        <dbReference type="SAM" id="Phobius"/>
    </source>
</evidence>
<dbReference type="AlphaFoldDB" id="A0A5M3MAN9"/>
<keyword evidence="2" id="KW-1133">Transmembrane helix</keyword>